<feature type="binding site" evidence="8">
    <location>
        <begin position="80"/>
        <end position="82"/>
    </location>
    <ligand>
        <name>5-amino-6-(D-ribitylamino)uracil</name>
        <dbReference type="ChEBI" id="CHEBI:15934"/>
    </ligand>
</feature>
<dbReference type="GO" id="GO:0009231">
    <property type="term" value="P:riboflavin biosynthetic process"/>
    <property type="evidence" value="ECO:0007669"/>
    <property type="project" value="UniProtKB-UniRule"/>
</dbReference>
<dbReference type="InterPro" id="IPR036467">
    <property type="entry name" value="LS/RS_sf"/>
</dbReference>
<dbReference type="Proteomes" id="UP000005868">
    <property type="component" value="Chromosome"/>
</dbReference>
<feature type="binding site" evidence="8">
    <location>
        <position position="22"/>
    </location>
    <ligand>
        <name>5-amino-6-(D-ribitylamino)uracil</name>
        <dbReference type="ChEBI" id="CHEBI:15934"/>
    </ligand>
</feature>
<dbReference type="SUPFAM" id="SSF52121">
    <property type="entry name" value="Lumazine synthase"/>
    <property type="match status" value="1"/>
</dbReference>
<reference evidence="10" key="1">
    <citation type="submission" date="2011-10" db="EMBL/GenBank/DDBJ databases">
        <title>The complete genome of chromosome of Thermovirga lienii DSM 17291.</title>
        <authorList>
            <consortium name="US DOE Joint Genome Institute (JGI-PGF)"/>
            <person name="Lucas S."/>
            <person name="Copeland A."/>
            <person name="Lapidus A."/>
            <person name="Glavina del Rio T."/>
            <person name="Dalin E."/>
            <person name="Tice H."/>
            <person name="Bruce D."/>
            <person name="Goodwin L."/>
            <person name="Pitluck S."/>
            <person name="Peters L."/>
            <person name="Mikhailova N."/>
            <person name="Saunders E."/>
            <person name="Kyrpides N."/>
            <person name="Mavromatis K."/>
            <person name="Ivanova N."/>
            <person name="Last F.I."/>
            <person name="Brettin T."/>
            <person name="Detter J.C."/>
            <person name="Han C."/>
            <person name="Larimer F."/>
            <person name="Land M."/>
            <person name="Hauser L."/>
            <person name="Markowitz V."/>
            <person name="Cheng J.-F."/>
            <person name="Hugenholtz P."/>
            <person name="Woyke T."/>
            <person name="Wu D."/>
            <person name="Spring S."/>
            <person name="Schroeder M."/>
            <person name="Brambilla E.-M."/>
            <person name="Klenk H.-P."/>
            <person name="Eisen J.A."/>
        </authorList>
    </citation>
    <scope>NUCLEOTIDE SEQUENCE [LARGE SCALE GENOMIC DNA]</scope>
    <source>
        <strain evidence="10">ATCC BAA-1197 / DSM 17291 / Cas60314</strain>
    </source>
</reference>
<comment type="function">
    <text evidence="8">Catalyzes the formation of 6,7-dimethyl-8-ribityllumazine by condensation of 5-amino-6-(D-ribitylamino)uracil with 3,4-dihydroxy-2-butanone 4-phosphate. This is the penultimate step in the biosynthesis of riboflavin.</text>
</comment>
<comment type="similarity">
    <text evidence="2 8">Belongs to the DMRL synthase family.</text>
</comment>
<evidence type="ECO:0000256" key="1">
    <source>
        <dbReference type="ARBA" id="ARBA00004917"/>
    </source>
</evidence>
<reference evidence="9 10" key="2">
    <citation type="journal article" date="2012" name="Stand. Genomic Sci.">
        <title>Genome sequence of the moderately thermophilic, amino-acid-degrading and sulfur-reducing bacterium Thermovirga lienii type strain (Cas60314(T)).</title>
        <authorList>
            <person name="Goker M."/>
            <person name="Saunders E."/>
            <person name="Lapidus A."/>
            <person name="Nolan M."/>
            <person name="Lucas S."/>
            <person name="Hammon N."/>
            <person name="Deshpande S."/>
            <person name="Cheng J.F."/>
            <person name="Han C."/>
            <person name="Tapia R."/>
            <person name="Goodwin L.A."/>
            <person name="Pitluck S."/>
            <person name="Liolios K."/>
            <person name="Mavromatis K."/>
            <person name="Pagani I."/>
            <person name="Ivanova N."/>
            <person name="Mikhailova N."/>
            <person name="Pati A."/>
            <person name="Chen A."/>
            <person name="Palaniappan K."/>
            <person name="Land M."/>
            <person name="Chang Y.J."/>
            <person name="Jeffries C.D."/>
            <person name="Brambilla E.M."/>
            <person name="Rohde M."/>
            <person name="Spring S."/>
            <person name="Detter J.C."/>
            <person name="Woyke T."/>
            <person name="Bristow J."/>
            <person name="Eisen J.A."/>
            <person name="Markowitz V."/>
            <person name="Hugenholtz P."/>
            <person name="Kyrpides N.C."/>
            <person name="Klenk H.P."/>
        </authorList>
    </citation>
    <scope>NUCLEOTIDE SEQUENCE [LARGE SCALE GENOMIC DNA]</scope>
    <source>
        <strain evidence="10">ATCC BAA-1197 / DSM 17291 / Cas60314</strain>
    </source>
</reference>
<evidence type="ECO:0000313" key="10">
    <source>
        <dbReference type="Proteomes" id="UP000005868"/>
    </source>
</evidence>
<evidence type="ECO:0000256" key="8">
    <source>
        <dbReference type="HAMAP-Rule" id="MF_00178"/>
    </source>
</evidence>
<dbReference type="OrthoDB" id="9809709at2"/>
<dbReference type="Gene3D" id="3.40.50.960">
    <property type="entry name" value="Lumazine/riboflavin synthase"/>
    <property type="match status" value="1"/>
</dbReference>
<evidence type="ECO:0000256" key="7">
    <source>
        <dbReference type="ARBA" id="ARBA00072606"/>
    </source>
</evidence>
<evidence type="ECO:0000256" key="4">
    <source>
        <dbReference type="ARBA" id="ARBA00022619"/>
    </source>
</evidence>
<feature type="binding site" evidence="8">
    <location>
        <begin position="56"/>
        <end position="58"/>
    </location>
    <ligand>
        <name>5-amino-6-(D-ribitylamino)uracil</name>
        <dbReference type="ChEBI" id="CHEBI:15934"/>
    </ligand>
</feature>
<dbReference type="HOGENOM" id="CLU_089358_1_1_0"/>
<dbReference type="EC" id="2.5.1.78" evidence="3 8"/>
<gene>
    <name evidence="8" type="primary">ribH</name>
    <name evidence="9" type="ordered locus">Tlie_0902</name>
</gene>
<dbReference type="PANTHER" id="PTHR21058">
    <property type="entry name" value="6,7-DIMETHYL-8-RIBITYLLUMAZINE SYNTHASE DMRL SYNTHASE LUMAZINE SYNTHASE"/>
    <property type="match status" value="1"/>
</dbReference>
<feature type="binding site" evidence="8">
    <location>
        <begin position="85"/>
        <end position="86"/>
    </location>
    <ligand>
        <name>(2S)-2-hydroxy-3-oxobutyl phosphate</name>
        <dbReference type="ChEBI" id="CHEBI:58830"/>
    </ligand>
</feature>
<dbReference type="KEGG" id="tli:Tlie_0902"/>
<dbReference type="GO" id="GO:0000906">
    <property type="term" value="F:6,7-dimethyl-8-ribityllumazine synthase activity"/>
    <property type="evidence" value="ECO:0007669"/>
    <property type="project" value="UniProtKB-UniRule"/>
</dbReference>
<dbReference type="HAMAP" id="MF_00178">
    <property type="entry name" value="Lumazine_synth"/>
    <property type="match status" value="1"/>
</dbReference>
<evidence type="ECO:0000256" key="6">
    <source>
        <dbReference type="ARBA" id="ARBA00048785"/>
    </source>
</evidence>
<dbReference type="NCBIfam" id="TIGR00114">
    <property type="entry name" value="lumazine-synth"/>
    <property type="match status" value="1"/>
</dbReference>
<proteinExistence type="inferred from homology"/>
<dbReference type="EMBL" id="CP003096">
    <property type="protein sequence ID" value="AER66635.1"/>
    <property type="molecule type" value="Genomic_DNA"/>
</dbReference>
<feature type="active site" description="Proton donor" evidence="8">
    <location>
        <position position="88"/>
    </location>
</feature>
<dbReference type="UniPathway" id="UPA00275">
    <property type="reaction ID" value="UER00404"/>
</dbReference>
<feature type="binding site" evidence="8">
    <location>
        <position position="113"/>
    </location>
    <ligand>
        <name>5-amino-6-(D-ribitylamino)uracil</name>
        <dbReference type="ChEBI" id="CHEBI:15934"/>
    </ligand>
</feature>
<keyword evidence="4 8" id="KW-0686">Riboflavin biosynthesis</keyword>
<dbReference type="GO" id="GO:0005829">
    <property type="term" value="C:cytosol"/>
    <property type="evidence" value="ECO:0007669"/>
    <property type="project" value="TreeGrafter"/>
</dbReference>
<dbReference type="eggNOG" id="COG0054">
    <property type="taxonomic scope" value="Bacteria"/>
</dbReference>
<dbReference type="InterPro" id="IPR002180">
    <property type="entry name" value="LS/RS"/>
</dbReference>
<protein>
    <recommendedName>
        <fullName evidence="7 8">6,7-dimethyl-8-ribityllumazine synthase</fullName>
        <shortName evidence="8">DMRL synthase</shortName>
        <shortName evidence="8">LS</shortName>
        <shortName evidence="8">Lumazine synthase</shortName>
        <ecNumber evidence="3 8">2.5.1.78</ecNumber>
    </recommendedName>
</protein>
<dbReference type="PANTHER" id="PTHR21058:SF0">
    <property type="entry name" value="6,7-DIMETHYL-8-RIBITYLLUMAZINE SYNTHASE"/>
    <property type="match status" value="1"/>
</dbReference>
<dbReference type="FunFam" id="3.40.50.960:FF:000001">
    <property type="entry name" value="6,7-dimethyl-8-ribityllumazine synthase"/>
    <property type="match status" value="1"/>
</dbReference>
<dbReference type="STRING" id="580340.Tlie_0902"/>
<keyword evidence="5 8" id="KW-0808">Transferase</keyword>
<dbReference type="InterPro" id="IPR034964">
    <property type="entry name" value="LS"/>
</dbReference>
<name>G7V9T5_THELD</name>
<dbReference type="Pfam" id="PF00885">
    <property type="entry name" value="DMRL_synthase"/>
    <property type="match status" value="1"/>
</dbReference>
<dbReference type="GO" id="GO:0009349">
    <property type="term" value="C:riboflavin synthase complex"/>
    <property type="evidence" value="ECO:0007669"/>
    <property type="project" value="UniProtKB-UniRule"/>
</dbReference>
<accession>G7V9T5</accession>
<evidence type="ECO:0000256" key="2">
    <source>
        <dbReference type="ARBA" id="ARBA00007424"/>
    </source>
</evidence>
<comment type="pathway">
    <text evidence="1 8">Cofactor biosynthesis; riboflavin biosynthesis; riboflavin from 2-hydroxy-3-oxobutyl phosphate and 5-amino-6-(D-ribitylamino)uracil: step 1/2.</text>
</comment>
<sequence length="163" mass="17606">MRVFQGKMVGTGLKFAIVVSRFNELISSRLLEGAKDYLLRHEVRHQDIDVVWVPGAWEIPLAAKECALMGIYDGVIALGAVIRGNTPHFDYVASEVAKGLAVTGLNQRVPVTFGVLTCDNLEQALERAGSKAGNKGVEAASAALEMANLLKKLRNEQGDDKDA</sequence>
<organism evidence="9 10">
    <name type="scientific">Thermovirga lienii (strain ATCC BAA-1197 / DSM 17291 / Cas60314)</name>
    <dbReference type="NCBI Taxonomy" id="580340"/>
    <lineage>
        <taxon>Bacteria</taxon>
        <taxon>Thermotogati</taxon>
        <taxon>Synergistota</taxon>
        <taxon>Synergistia</taxon>
        <taxon>Synergistales</taxon>
        <taxon>Thermovirgaceae</taxon>
        <taxon>Thermovirga</taxon>
    </lineage>
</organism>
<evidence type="ECO:0000313" key="9">
    <source>
        <dbReference type="EMBL" id="AER66635.1"/>
    </source>
</evidence>
<feature type="binding site" evidence="8">
    <location>
        <position position="127"/>
    </location>
    <ligand>
        <name>(2S)-2-hydroxy-3-oxobutyl phosphate</name>
        <dbReference type="ChEBI" id="CHEBI:58830"/>
    </ligand>
</feature>
<keyword evidence="10" id="KW-1185">Reference proteome</keyword>
<dbReference type="AlphaFoldDB" id="G7V9T5"/>
<evidence type="ECO:0000256" key="5">
    <source>
        <dbReference type="ARBA" id="ARBA00022679"/>
    </source>
</evidence>
<comment type="catalytic activity">
    <reaction evidence="6 8">
        <text>(2S)-2-hydroxy-3-oxobutyl phosphate + 5-amino-6-(D-ribitylamino)uracil = 6,7-dimethyl-8-(1-D-ribityl)lumazine + phosphate + 2 H2O + H(+)</text>
        <dbReference type="Rhea" id="RHEA:26152"/>
        <dbReference type="ChEBI" id="CHEBI:15377"/>
        <dbReference type="ChEBI" id="CHEBI:15378"/>
        <dbReference type="ChEBI" id="CHEBI:15934"/>
        <dbReference type="ChEBI" id="CHEBI:43474"/>
        <dbReference type="ChEBI" id="CHEBI:58201"/>
        <dbReference type="ChEBI" id="CHEBI:58830"/>
        <dbReference type="EC" id="2.5.1.78"/>
    </reaction>
</comment>
<evidence type="ECO:0000256" key="3">
    <source>
        <dbReference type="ARBA" id="ARBA00012664"/>
    </source>
</evidence>
<dbReference type="CDD" id="cd09209">
    <property type="entry name" value="Lumazine_synthase-I"/>
    <property type="match status" value="1"/>
</dbReference>
<dbReference type="NCBIfam" id="NF000812">
    <property type="entry name" value="PRK00061.1-4"/>
    <property type="match status" value="1"/>
</dbReference>